<organism evidence="1 2">
    <name type="scientific">Encephalitozoon hellem</name>
    <name type="common">Microsporidian parasite</name>
    <dbReference type="NCBI Taxonomy" id="27973"/>
    <lineage>
        <taxon>Eukaryota</taxon>
        <taxon>Fungi</taxon>
        <taxon>Fungi incertae sedis</taxon>
        <taxon>Microsporidia</taxon>
        <taxon>Unikaryonidae</taxon>
        <taxon>Encephalitozoon</taxon>
    </lineage>
</organism>
<accession>A0ABY8CHN3</accession>
<dbReference type="Proteomes" id="UP001217963">
    <property type="component" value="Chromosome IV"/>
</dbReference>
<reference evidence="1 2" key="1">
    <citation type="submission" date="2023-02" db="EMBL/GenBank/DDBJ databases">
        <title>Encephalitozoon hellem ATCC 50451 complete genome.</title>
        <authorList>
            <person name="Mascarenhas dos Santos A.C."/>
            <person name="Julian A.T."/>
            <person name="Pombert J.-F."/>
        </authorList>
    </citation>
    <scope>NUCLEOTIDE SEQUENCE [LARGE SCALE GENOMIC DNA]</scope>
    <source>
        <strain evidence="1 2">ATCC 50451</strain>
    </source>
</reference>
<sequence>MSFLIWARLISLMKVGRRSRVASVALGMLVLLTGAATTIGLVFRLQDYAKSSLPNGGLKELRFCEPKSPVVPVEELGCISLRFWDVKGEDFSIEQAACGENSERLYLEFVINTLGGICDLENEAGVIEEEDIMKREKESLRILICEIRYNLCENSRLVEVKSTGTCIDASSTALRRFLGLDVEFPSGQDLEAVETGEMVKVIEAYWPRDLNGVKCKIFTKVLSLKSYVASILARYFIECKIERQKRMERDSDVLMSIEMGRALGDKNVSPFVILSGKGCLSPGTYMNVIREILFFTKYKSIISNMNAEESGSFRDISELWFLLQKCKGSFNRKLSDKFRKLFEKISRDSSMSNSDRSHVAYRTLMGFLGLTEGFQNGTMRQIKDQDMPVFEYYRNLLSSLVDEKAYYHILDTRKTIKVKDYMASLLLRGYKDRVYKLASKLEGKEVSKMEVKGGFPRMKHYLWFLVRLIHDAEVVDGKTGGKFKDELGRLRENFTLCIELVVHGRKIYASEPSTKAVLKLVGIGKNTDTCTAGAEDEHGYMFEGAKRHEPSRNGISFAGCILDRMDASLGEYAAAVVSQYLRECKENSRAQEDVDLKVFRSMNEDFSIRYEDGKPVGVEYFEMVRNMLCRVFCSEIEGLLRGAMLEDSFLSNTLKYYLDCKMRNVCNLFSRAFLAVEHGFHTDEKKVSAHDVTMIKRILGKDKYFMRSTDLQEGSKRLLKSILSKFPRKYKKIRCWIGDKEFELVYLIAKAMTEYLRIDTAENCKLVSELERSPICNAAFYDEK</sequence>
<evidence type="ECO:0000313" key="1">
    <source>
        <dbReference type="EMBL" id="WEL38383.1"/>
    </source>
</evidence>
<proteinExistence type="predicted"/>
<protein>
    <submittedName>
        <fullName evidence="1">Importin-like protein</fullName>
    </submittedName>
</protein>
<gene>
    <name evidence="1" type="ORF">PFJ87_04g00540</name>
</gene>
<keyword evidence="2" id="KW-1185">Reference proteome</keyword>
<dbReference type="EMBL" id="CP119065">
    <property type="protein sequence ID" value="WEL38383.1"/>
    <property type="molecule type" value="Genomic_DNA"/>
</dbReference>
<evidence type="ECO:0000313" key="2">
    <source>
        <dbReference type="Proteomes" id="UP001217963"/>
    </source>
</evidence>
<name>A0ABY8CHN3_ENCHE</name>